<organism evidence="8 9">
    <name type="scientific">Longispora fulva</name>
    <dbReference type="NCBI Taxonomy" id="619741"/>
    <lineage>
        <taxon>Bacteria</taxon>
        <taxon>Bacillati</taxon>
        <taxon>Actinomycetota</taxon>
        <taxon>Actinomycetes</taxon>
        <taxon>Micromonosporales</taxon>
        <taxon>Micromonosporaceae</taxon>
        <taxon>Longispora</taxon>
    </lineage>
</organism>
<dbReference type="InterPro" id="IPR011006">
    <property type="entry name" value="CheY-like_superfamily"/>
</dbReference>
<dbReference type="PRINTS" id="PR00038">
    <property type="entry name" value="HTHLUXR"/>
</dbReference>
<keyword evidence="2" id="KW-0805">Transcription regulation</keyword>
<dbReference type="PROSITE" id="PS50043">
    <property type="entry name" value="HTH_LUXR_2"/>
    <property type="match status" value="1"/>
</dbReference>
<dbReference type="SMART" id="SM00448">
    <property type="entry name" value="REC"/>
    <property type="match status" value="1"/>
</dbReference>
<evidence type="ECO:0000256" key="1">
    <source>
        <dbReference type="ARBA" id="ARBA00022553"/>
    </source>
</evidence>
<dbReference type="SMART" id="SM00421">
    <property type="entry name" value="HTH_LUXR"/>
    <property type="match status" value="1"/>
</dbReference>
<dbReference type="SUPFAM" id="SSF46894">
    <property type="entry name" value="C-terminal effector domain of the bipartite response regulators"/>
    <property type="match status" value="1"/>
</dbReference>
<evidence type="ECO:0000259" key="6">
    <source>
        <dbReference type="PROSITE" id="PS50043"/>
    </source>
</evidence>
<dbReference type="GO" id="GO:0003677">
    <property type="term" value="F:DNA binding"/>
    <property type="evidence" value="ECO:0007669"/>
    <property type="project" value="UniProtKB-KW"/>
</dbReference>
<keyword evidence="9" id="KW-1185">Reference proteome</keyword>
<dbReference type="InterPro" id="IPR001789">
    <property type="entry name" value="Sig_transdc_resp-reg_receiver"/>
</dbReference>
<dbReference type="RefSeq" id="WP_197001718.1">
    <property type="nucleotide sequence ID" value="NZ_BONS01000027.1"/>
</dbReference>
<dbReference type="Proteomes" id="UP000622552">
    <property type="component" value="Unassembled WGS sequence"/>
</dbReference>
<dbReference type="InterPro" id="IPR058245">
    <property type="entry name" value="NreC/VraR/RcsB-like_REC"/>
</dbReference>
<keyword evidence="4" id="KW-0804">Transcription</keyword>
<dbReference type="CDD" id="cd17535">
    <property type="entry name" value="REC_NarL-like"/>
    <property type="match status" value="1"/>
</dbReference>
<sequence length="221" mass="23039">MIRVLLVDDQQLVRAGLRMLCDAEPDMQVVDEARDGQEAIRLAARTSPDVILMDLRMPGMDGVTATAQILAARPATRIVVVTTFDDDDHLYPAIAAGACGFLVKDTAPEDLLAGIRRAAAGDSPFSPAVLHRLVSAAITGRGGRTAAEQPADAGLSRRESQVVGLVSAGLSNAEIAERLHLGVTTVKTHVAAAMAKTGASNRVRLAVYGIRLGLASEPAGA</sequence>
<feature type="domain" description="Response regulatory" evidence="7">
    <location>
        <begin position="3"/>
        <end position="119"/>
    </location>
</feature>
<dbReference type="CDD" id="cd06170">
    <property type="entry name" value="LuxR_C_like"/>
    <property type="match status" value="1"/>
</dbReference>
<evidence type="ECO:0000256" key="4">
    <source>
        <dbReference type="ARBA" id="ARBA00023163"/>
    </source>
</evidence>
<dbReference type="AlphaFoldDB" id="A0A8J7G7I1"/>
<keyword evidence="3 8" id="KW-0238">DNA-binding</keyword>
<dbReference type="InterPro" id="IPR016032">
    <property type="entry name" value="Sig_transdc_resp-reg_C-effctor"/>
</dbReference>
<dbReference type="PROSITE" id="PS00622">
    <property type="entry name" value="HTH_LUXR_1"/>
    <property type="match status" value="1"/>
</dbReference>
<dbReference type="InterPro" id="IPR039420">
    <property type="entry name" value="WalR-like"/>
</dbReference>
<dbReference type="GO" id="GO:0006355">
    <property type="term" value="P:regulation of DNA-templated transcription"/>
    <property type="evidence" value="ECO:0007669"/>
    <property type="project" value="InterPro"/>
</dbReference>
<dbReference type="PANTHER" id="PTHR43214:SF24">
    <property type="entry name" value="TRANSCRIPTIONAL REGULATORY PROTEIN NARL-RELATED"/>
    <property type="match status" value="1"/>
</dbReference>
<dbReference type="PROSITE" id="PS50110">
    <property type="entry name" value="RESPONSE_REGULATORY"/>
    <property type="match status" value="1"/>
</dbReference>
<reference evidence="8" key="1">
    <citation type="submission" date="2020-11" db="EMBL/GenBank/DDBJ databases">
        <title>Sequencing the genomes of 1000 actinobacteria strains.</title>
        <authorList>
            <person name="Klenk H.-P."/>
        </authorList>
    </citation>
    <scope>NUCLEOTIDE SEQUENCE</scope>
    <source>
        <strain evidence="8">DSM 45356</strain>
    </source>
</reference>
<dbReference type="Gene3D" id="3.40.50.2300">
    <property type="match status" value="1"/>
</dbReference>
<evidence type="ECO:0000259" key="7">
    <source>
        <dbReference type="PROSITE" id="PS50110"/>
    </source>
</evidence>
<keyword evidence="1 5" id="KW-0597">Phosphoprotein</keyword>
<dbReference type="Pfam" id="PF00072">
    <property type="entry name" value="Response_reg"/>
    <property type="match status" value="1"/>
</dbReference>
<evidence type="ECO:0000256" key="5">
    <source>
        <dbReference type="PROSITE-ProRule" id="PRU00169"/>
    </source>
</evidence>
<feature type="domain" description="HTH luxR-type" evidence="6">
    <location>
        <begin position="148"/>
        <end position="213"/>
    </location>
</feature>
<dbReference type="PANTHER" id="PTHR43214">
    <property type="entry name" value="TWO-COMPONENT RESPONSE REGULATOR"/>
    <property type="match status" value="1"/>
</dbReference>
<comment type="caution">
    <text evidence="8">The sequence shown here is derived from an EMBL/GenBank/DDBJ whole genome shotgun (WGS) entry which is preliminary data.</text>
</comment>
<evidence type="ECO:0000256" key="2">
    <source>
        <dbReference type="ARBA" id="ARBA00023015"/>
    </source>
</evidence>
<protein>
    <submittedName>
        <fullName evidence="8">DNA-binding NarL/FixJ family response regulator</fullName>
    </submittedName>
</protein>
<dbReference type="Pfam" id="PF00196">
    <property type="entry name" value="GerE"/>
    <property type="match status" value="1"/>
</dbReference>
<accession>A0A8J7G7I1</accession>
<dbReference type="SUPFAM" id="SSF52172">
    <property type="entry name" value="CheY-like"/>
    <property type="match status" value="1"/>
</dbReference>
<dbReference type="GO" id="GO:0000160">
    <property type="term" value="P:phosphorelay signal transduction system"/>
    <property type="evidence" value="ECO:0007669"/>
    <property type="project" value="InterPro"/>
</dbReference>
<dbReference type="EMBL" id="JADOUF010000001">
    <property type="protein sequence ID" value="MBG6134480.1"/>
    <property type="molecule type" value="Genomic_DNA"/>
</dbReference>
<proteinExistence type="predicted"/>
<feature type="modified residue" description="4-aspartylphosphate" evidence="5">
    <location>
        <position position="54"/>
    </location>
</feature>
<name>A0A8J7G7I1_9ACTN</name>
<gene>
    <name evidence="8" type="ORF">IW245_000674</name>
</gene>
<evidence type="ECO:0000256" key="3">
    <source>
        <dbReference type="ARBA" id="ARBA00023125"/>
    </source>
</evidence>
<evidence type="ECO:0000313" key="9">
    <source>
        <dbReference type="Proteomes" id="UP000622552"/>
    </source>
</evidence>
<dbReference type="InterPro" id="IPR000792">
    <property type="entry name" value="Tscrpt_reg_LuxR_C"/>
</dbReference>
<evidence type="ECO:0000313" key="8">
    <source>
        <dbReference type="EMBL" id="MBG6134480.1"/>
    </source>
</evidence>